<reference evidence="2" key="1">
    <citation type="journal article" date="2020" name="Stud. Mycol.">
        <title>101 Dothideomycetes genomes: a test case for predicting lifestyles and emergence of pathogens.</title>
        <authorList>
            <person name="Haridas S."/>
            <person name="Albert R."/>
            <person name="Binder M."/>
            <person name="Bloem J."/>
            <person name="Labutti K."/>
            <person name="Salamov A."/>
            <person name="Andreopoulos B."/>
            <person name="Baker S."/>
            <person name="Barry K."/>
            <person name="Bills G."/>
            <person name="Bluhm B."/>
            <person name="Cannon C."/>
            <person name="Castanera R."/>
            <person name="Culley D."/>
            <person name="Daum C."/>
            <person name="Ezra D."/>
            <person name="Gonzalez J."/>
            <person name="Henrissat B."/>
            <person name="Kuo A."/>
            <person name="Liang C."/>
            <person name="Lipzen A."/>
            <person name="Lutzoni F."/>
            <person name="Magnuson J."/>
            <person name="Mondo S."/>
            <person name="Nolan M."/>
            <person name="Ohm R."/>
            <person name="Pangilinan J."/>
            <person name="Park H.-J."/>
            <person name="Ramirez L."/>
            <person name="Alfaro M."/>
            <person name="Sun H."/>
            <person name="Tritt A."/>
            <person name="Yoshinaga Y."/>
            <person name="Zwiers L.-H."/>
            <person name="Turgeon B."/>
            <person name="Goodwin S."/>
            <person name="Spatafora J."/>
            <person name="Crous P."/>
            <person name="Grigoriev I."/>
        </authorList>
    </citation>
    <scope>NUCLEOTIDE SEQUENCE</scope>
    <source>
        <strain evidence="2">CBS 262.69</strain>
    </source>
</reference>
<dbReference type="Proteomes" id="UP000799640">
    <property type="component" value="Unassembled WGS sequence"/>
</dbReference>
<feature type="region of interest" description="Disordered" evidence="1">
    <location>
        <begin position="141"/>
        <end position="186"/>
    </location>
</feature>
<evidence type="ECO:0000313" key="3">
    <source>
        <dbReference type="Proteomes" id="UP000799640"/>
    </source>
</evidence>
<name>A0A6G1I6Z4_9PEZI</name>
<accession>A0A6G1I6Z4</accession>
<dbReference type="AlphaFoldDB" id="A0A6G1I6Z4"/>
<keyword evidence="3" id="KW-1185">Reference proteome</keyword>
<proteinExistence type="predicted"/>
<sequence>MALRKWLSSSAPVSPKWRTCHPHPGTPAARRWLGGEMRDGSVVFMCGCAIRVCGFSTSRQVREWMLLPFYATSSLVIVIMKRMPYTAADRAIESRTQGTDTNTRIKHSHKPNTLNPPQEDSYAKRPSYSHIATYHSNLGYQNSARHPAQRPATLRNISPANLPGSSSSSRPRIHEPDAPRPSTQPGVYLCLRPAFPRPGHADICTGRRQGAVELVLTSGQYI</sequence>
<dbReference type="EMBL" id="ML996689">
    <property type="protein sequence ID" value="KAF2403765.1"/>
    <property type="molecule type" value="Genomic_DNA"/>
</dbReference>
<evidence type="ECO:0000313" key="2">
    <source>
        <dbReference type="EMBL" id="KAF2403765.1"/>
    </source>
</evidence>
<protein>
    <submittedName>
        <fullName evidence="2">Uncharacterized protein</fullName>
    </submittedName>
</protein>
<organism evidence="2 3">
    <name type="scientific">Trichodelitschia bisporula</name>
    <dbReference type="NCBI Taxonomy" id="703511"/>
    <lineage>
        <taxon>Eukaryota</taxon>
        <taxon>Fungi</taxon>
        <taxon>Dikarya</taxon>
        <taxon>Ascomycota</taxon>
        <taxon>Pezizomycotina</taxon>
        <taxon>Dothideomycetes</taxon>
        <taxon>Dothideomycetes incertae sedis</taxon>
        <taxon>Phaeotrichales</taxon>
        <taxon>Phaeotrichaceae</taxon>
        <taxon>Trichodelitschia</taxon>
    </lineage>
</organism>
<gene>
    <name evidence="2" type="ORF">EJ06DRAFT_292932</name>
</gene>
<evidence type="ECO:0000256" key="1">
    <source>
        <dbReference type="SAM" id="MobiDB-lite"/>
    </source>
</evidence>
<feature type="region of interest" description="Disordered" evidence="1">
    <location>
        <begin position="91"/>
        <end position="124"/>
    </location>
</feature>